<dbReference type="Gene3D" id="3.30.1550.10">
    <property type="entry name" value="Ribosomal protein L11/L12, N-terminal domain"/>
    <property type="match status" value="1"/>
</dbReference>
<dbReference type="InterPro" id="IPR020784">
    <property type="entry name" value="Ribosomal_uL11_N"/>
</dbReference>
<dbReference type="NCBIfam" id="NF002232">
    <property type="entry name" value="PRK01143.1"/>
    <property type="match status" value="1"/>
</dbReference>
<dbReference type="Proteomes" id="UP000226592">
    <property type="component" value="Unassembled WGS sequence"/>
</dbReference>
<comment type="caution">
    <text evidence="11">The sequence shown here is derived from an EMBL/GenBank/DDBJ whole genome shotgun (WGS) entry which is preliminary data.</text>
</comment>
<evidence type="ECO:0000256" key="3">
    <source>
        <dbReference type="ARBA" id="ARBA00022884"/>
    </source>
</evidence>
<keyword evidence="4 6" id="KW-0689">Ribosomal protein</keyword>
<name>A0A2D6M115_9ARCH</name>
<dbReference type="CDD" id="cd00349">
    <property type="entry name" value="Ribosomal_L11"/>
    <property type="match status" value="1"/>
</dbReference>
<dbReference type="Pfam" id="PF03946">
    <property type="entry name" value="Ribosomal_L11_N"/>
    <property type="match status" value="1"/>
</dbReference>
<evidence type="ECO:0000256" key="7">
    <source>
        <dbReference type="RuleBase" id="RU003978"/>
    </source>
</evidence>
<feature type="domain" description="Large ribosomal subunit protein uL11 N-terminal" evidence="10">
    <location>
        <begin position="4"/>
        <end position="61"/>
    </location>
</feature>
<protein>
    <recommendedName>
        <fullName evidence="6">Large ribosomal subunit protein uL11</fullName>
    </recommendedName>
</protein>
<dbReference type="InterPro" id="IPR000911">
    <property type="entry name" value="Ribosomal_uL11"/>
</dbReference>
<organism evidence="11 12">
    <name type="scientific">Candidatus Iainarchaeum sp</name>
    <dbReference type="NCBI Taxonomy" id="3101447"/>
    <lineage>
        <taxon>Archaea</taxon>
        <taxon>Candidatus Iainarchaeota</taxon>
        <taxon>Candidatus Iainarchaeia</taxon>
        <taxon>Candidatus Iainarchaeales</taxon>
        <taxon>Candidatus Iainarchaeaceae</taxon>
        <taxon>Candidatus Iainarchaeum</taxon>
    </lineage>
</organism>
<dbReference type="PANTHER" id="PTHR11661">
    <property type="entry name" value="60S RIBOSOMAL PROTEIN L12"/>
    <property type="match status" value="1"/>
</dbReference>
<evidence type="ECO:0000313" key="12">
    <source>
        <dbReference type="Proteomes" id="UP000226592"/>
    </source>
</evidence>
<dbReference type="GO" id="GO:0015934">
    <property type="term" value="C:large ribosomal subunit"/>
    <property type="evidence" value="ECO:0007669"/>
    <property type="project" value="TreeGrafter"/>
</dbReference>
<feature type="compositionally biased region" description="Basic and acidic residues" evidence="8">
    <location>
        <begin position="184"/>
        <end position="242"/>
    </location>
</feature>
<dbReference type="InterPro" id="IPR036769">
    <property type="entry name" value="Ribosomal_uL11_C_sf"/>
</dbReference>
<feature type="compositionally biased region" description="Basic and acidic residues" evidence="8">
    <location>
        <begin position="158"/>
        <end position="176"/>
    </location>
</feature>
<keyword evidence="3 6" id="KW-0694">RNA-binding</keyword>
<dbReference type="PROSITE" id="PS00359">
    <property type="entry name" value="RIBOSOMAL_L11"/>
    <property type="match status" value="1"/>
</dbReference>
<keyword evidence="2 6" id="KW-0699">rRNA-binding</keyword>
<comment type="similarity">
    <text evidence="1 6 7">Belongs to the universal ribosomal protein uL11 family.</text>
</comment>
<sequence length="242" mass="26636">MPEISVLIEAGKATAAAPLGPALGPLGVNIGDIVNQINEKTKDYAGMKVPVKISVDSNKNFEISIGSPPTSALIKKELGLDKASDNPKTTFVGSLTMDQVKKVADMKIDNLVAYSEKSAMKEVIGTCNSMGIQIDDKPAKKVQREIRHGEYSSYFEKIGEKGTEELTEEELKKDALDVEEERSEAEKQKYLDEHPELRKELEAEEQAEKAEEAKEEKPEAGKEEKSEEKAEGKPESKPEESK</sequence>
<evidence type="ECO:0000259" key="10">
    <source>
        <dbReference type="Pfam" id="PF03946"/>
    </source>
</evidence>
<dbReference type="SUPFAM" id="SSF46906">
    <property type="entry name" value="Ribosomal protein L11, C-terminal domain"/>
    <property type="match status" value="1"/>
</dbReference>
<dbReference type="SMART" id="SM00649">
    <property type="entry name" value="RL11"/>
    <property type="match status" value="1"/>
</dbReference>
<evidence type="ECO:0000256" key="6">
    <source>
        <dbReference type="HAMAP-Rule" id="MF_00736"/>
    </source>
</evidence>
<dbReference type="InterPro" id="IPR036796">
    <property type="entry name" value="Ribosomal_uL11_N_sf"/>
</dbReference>
<dbReference type="EMBL" id="NZBU01000008">
    <property type="protein sequence ID" value="MAG22120.1"/>
    <property type="molecule type" value="Genomic_DNA"/>
</dbReference>
<dbReference type="GO" id="GO:0003735">
    <property type="term" value="F:structural constituent of ribosome"/>
    <property type="evidence" value="ECO:0007669"/>
    <property type="project" value="InterPro"/>
</dbReference>
<proteinExistence type="inferred from homology"/>
<gene>
    <name evidence="6" type="primary">rpl11</name>
    <name evidence="11" type="ORF">CL943_02335</name>
</gene>
<comment type="function">
    <text evidence="6">Forms part of the ribosomal stalk which helps the ribosome interact with GTP-bound translation factors.</text>
</comment>
<comment type="subunit">
    <text evidence="6">Part of the ribosomal stalk of the 50S ribosomal subunit. Interacts with L10 and the large rRNA to form the base of the stalk. L10 forms an elongated spine to which L12 dimers bind in a sequential fashion forming a multimeric L10(L12)X complex.</text>
</comment>
<dbReference type="PANTHER" id="PTHR11661:SF1">
    <property type="entry name" value="LARGE RIBOSOMAL SUBUNIT PROTEIN UL11M"/>
    <property type="match status" value="1"/>
</dbReference>
<dbReference type="Pfam" id="PF00298">
    <property type="entry name" value="Ribosomal_L11"/>
    <property type="match status" value="1"/>
</dbReference>
<evidence type="ECO:0000313" key="11">
    <source>
        <dbReference type="EMBL" id="MAG22120.1"/>
    </source>
</evidence>
<evidence type="ECO:0000256" key="1">
    <source>
        <dbReference type="ARBA" id="ARBA00010537"/>
    </source>
</evidence>
<dbReference type="GO" id="GO:0006412">
    <property type="term" value="P:translation"/>
    <property type="evidence" value="ECO:0007669"/>
    <property type="project" value="UniProtKB-UniRule"/>
</dbReference>
<dbReference type="InterPro" id="IPR020785">
    <property type="entry name" value="Ribosomal_uL11_CS"/>
</dbReference>
<dbReference type="InterPro" id="IPR020783">
    <property type="entry name" value="Ribosomal_uL11_C"/>
</dbReference>
<dbReference type="SUPFAM" id="SSF54747">
    <property type="entry name" value="Ribosomal L11/L12e N-terminal domain"/>
    <property type="match status" value="1"/>
</dbReference>
<evidence type="ECO:0000256" key="5">
    <source>
        <dbReference type="ARBA" id="ARBA00023274"/>
    </source>
</evidence>
<evidence type="ECO:0000256" key="8">
    <source>
        <dbReference type="SAM" id="MobiDB-lite"/>
    </source>
</evidence>
<dbReference type="HAMAP" id="MF_00736">
    <property type="entry name" value="Ribosomal_uL11"/>
    <property type="match status" value="1"/>
</dbReference>
<keyword evidence="5 6" id="KW-0687">Ribonucleoprotein</keyword>
<dbReference type="GO" id="GO:0070180">
    <property type="term" value="F:large ribosomal subunit rRNA binding"/>
    <property type="evidence" value="ECO:0007669"/>
    <property type="project" value="UniProtKB-UniRule"/>
</dbReference>
<evidence type="ECO:0000256" key="4">
    <source>
        <dbReference type="ARBA" id="ARBA00022980"/>
    </source>
</evidence>
<reference evidence="12" key="1">
    <citation type="submission" date="2017-09" db="EMBL/GenBank/DDBJ databases">
        <title>The Reconstruction of 2,631 Draft Metagenome-Assembled Genomes from the Global Oceans.</title>
        <authorList>
            <person name="Tully B.J."/>
            <person name="Graham E.D."/>
            <person name="Heidelberg J.F."/>
        </authorList>
    </citation>
    <scope>NUCLEOTIDE SEQUENCE [LARGE SCALE GENOMIC DNA]</scope>
</reference>
<dbReference type="Gene3D" id="1.10.10.250">
    <property type="entry name" value="Ribosomal protein L11, C-terminal domain"/>
    <property type="match status" value="1"/>
</dbReference>
<evidence type="ECO:0000256" key="2">
    <source>
        <dbReference type="ARBA" id="ARBA00022730"/>
    </source>
</evidence>
<feature type="domain" description="Large ribosomal subunit protein uL11 C-terminal" evidence="9">
    <location>
        <begin position="67"/>
        <end position="134"/>
    </location>
</feature>
<dbReference type="AlphaFoldDB" id="A0A2D6M115"/>
<accession>A0A2D6M115</accession>
<evidence type="ECO:0000259" key="9">
    <source>
        <dbReference type="Pfam" id="PF00298"/>
    </source>
</evidence>
<feature type="region of interest" description="Disordered" evidence="8">
    <location>
        <begin position="158"/>
        <end position="242"/>
    </location>
</feature>